<evidence type="ECO:0000313" key="7">
    <source>
        <dbReference type="Proteomes" id="UP001314263"/>
    </source>
</evidence>
<dbReference type="Gene3D" id="3.40.50.300">
    <property type="entry name" value="P-loop containing nucleotide triphosphate hydrolases"/>
    <property type="match status" value="1"/>
</dbReference>
<gene>
    <name evidence="6" type="ORF">CVIRNUC_009118</name>
</gene>
<evidence type="ECO:0000256" key="1">
    <source>
        <dbReference type="ARBA" id="ARBA00022741"/>
    </source>
</evidence>
<organism evidence="6 7">
    <name type="scientific">Coccomyxa viridis</name>
    <dbReference type="NCBI Taxonomy" id="1274662"/>
    <lineage>
        <taxon>Eukaryota</taxon>
        <taxon>Viridiplantae</taxon>
        <taxon>Chlorophyta</taxon>
        <taxon>core chlorophytes</taxon>
        <taxon>Trebouxiophyceae</taxon>
        <taxon>Trebouxiophyceae incertae sedis</taxon>
        <taxon>Coccomyxaceae</taxon>
        <taxon>Coccomyxa</taxon>
    </lineage>
</organism>
<dbReference type="AlphaFoldDB" id="A0AAV1IHH2"/>
<keyword evidence="1" id="KW-0547">Nucleotide-binding</keyword>
<evidence type="ECO:0000256" key="5">
    <source>
        <dbReference type="ARBA" id="ARBA00065061"/>
    </source>
</evidence>
<keyword evidence="7" id="KW-1185">Reference proteome</keyword>
<sequence>MALVVVSGRPCSGKSRASAELKELFKLKGLKVIVIDEPGLQLTRNESYKDSMNEKITRGRLKSTTERQINRNTIVILDSLNNIKGFRYELWCIARAAAARYCVLQCSAPEDAARAWNAARPAQQAYSEAVFKDLWSRYEEPDSRNRWDKPLFRVNGLEPEEADSVLQAVVESMTGNGAPQQGVAVAKQLQPTVATSNPVLSTTNLLHELDTAAQDVIGSVGAAQERAGSSAAGRVDLEQGVEPLFLHRHVNQAELRRHKRVFIKVATQNPGARVSSQAARKMFASFLQEQLQ</sequence>
<proteinExistence type="inferred from homology"/>
<evidence type="ECO:0000256" key="4">
    <source>
        <dbReference type="ARBA" id="ARBA00026170"/>
    </source>
</evidence>
<evidence type="ECO:0000256" key="2">
    <source>
        <dbReference type="ARBA" id="ARBA00022840"/>
    </source>
</evidence>
<dbReference type="EMBL" id="CAUYUE010000013">
    <property type="protein sequence ID" value="CAK0785905.1"/>
    <property type="molecule type" value="Genomic_DNA"/>
</dbReference>
<evidence type="ECO:0000313" key="6">
    <source>
        <dbReference type="EMBL" id="CAK0785905.1"/>
    </source>
</evidence>
<dbReference type="GO" id="GO:0006357">
    <property type="term" value="P:regulation of transcription by RNA polymerase II"/>
    <property type="evidence" value="ECO:0007669"/>
    <property type="project" value="UniProtKB-ARBA"/>
</dbReference>
<comment type="subunit">
    <text evidence="5">Interacts with the elongator complex. Binds to calmodulin in a calcium-dependent manner.</text>
</comment>
<dbReference type="Pfam" id="PF08433">
    <property type="entry name" value="KTI12"/>
    <property type="match status" value="1"/>
</dbReference>
<dbReference type="FunFam" id="3.40.50.300:FF:000827">
    <property type="entry name" value="KTI12 chromatin-associated homolog"/>
    <property type="match status" value="1"/>
</dbReference>
<reference evidence="6 7" key="1">
    <citation type="submission" date="2023-10" db="EMBL/GenBank/DDBJ databases">
        <authorList>
            <person name="Maclean D."/>
            <person name="Macfadyen A."/>
        </authorList>
    </citation>
    <scope>NUCLEOTIDE SEQUENCE [LARGE SCALE GENOMIC DNA]</scope>
</reference>
<dbReference type="GO" id="GO:0033588">
    <property type="term" value="C:elongator holoenzyme complex"/>
    <property type="evidence" value="ECO:0007669"/>
    <property type="project" value="UniProtKB-ARBA"/>
</dbReference>
<dbReference type="InterPro" id="IPR013641">
    <property type="entry name" value="KTI12/PSTK"/>
</dbReference>
<accession>A0AAV1IHH2</accession>
<protein>
    <recommendedName>
        <fullName evidence="4">Protein KTI12 homolog</fullName>
    </recommendedName>
</protein>
<comment type="similarity">
    <text evidence="3">Belongs to the KTI12 family.</text>
</comment>
<dbReference type="GO" id="GO:0005524">
    <property type="term" value="F:ATP binding"/>
    <property type="evidence" value="ECO:0007669"/>
    <property type="project" value="UniProtKB-KW"/>
</dbReference>
<dbReference type="GO" id="GO:0006400">
    <property type="term" value="P:tRNA modification"/>
    <property type="evidence" value="ECO:0007669"/>
    <property type="project" value="UniProtKB-ARBA"/>
</dbReference>
<dbReference type="PANTHER" id="PTHR12435">
    <property type="match status" value="1"/>
</dbReference>
<dbReference type="Proteomes" id="UP001314263">
    <property type="component" value="Unassembled WGS sequence"/>
</dbReference>
<evidence type="ECO:0000256" key="3">
    <source>
        <dbReference type="ARBA" id="ARBA00025768"/>
    </source>
</evidence>
<name>A0AAV1IHH2_9CHLO</name>
<dbReference type="InterPro" id="IPR027417">
    <property type="entry name" value="P-loop_NTPase"/>
</dbReference>
<keyword evidence="2" id="KW-0067">ATP-binding</keyword>
<dbReference type="SUPFAM" id="SSF52540">
    <property type="entry name" value="P-loop containing nucleoside triphosphate hydrolases"/>
    <property type="match status" value="1"/>
</dbReference>
<comment type="caution">
    <text evidence="6">The sequence shown here is derived from an EMBL/GenBank/DDBJ whole genome shotgun (WGS) entry which is preliminary data.</text>
</comment>